<evidence type="ECO:0000256" key="4">
    <source>
        <dbReference type="ARBA" id="ARBA00022692"/>
    </source>
</evidence>
<dbReference type="AlphaFoldDB" id="A0AAE3P0B0"/>
<dbReference type="Proteomes" id="UP001221302">
    <property type="component" value="Unassembled WGS sequence"/>
</dbReference>
<dbReference type="PROSITE" id="PS50850">
    <property type="entry name" value="MFS"/>
    <property type="match status" value="1"/>
</dbReference>
<evidence type="ECO:0000256" key="1">
    <source>
        <dbReference type="ARBA" id="ARBA00004651"/>
    </source>
</evidence>
<dbReference type="GO" id="GO:0022857">
    <property type="term" value="F:transmembrane transporter activity"/>
    <property type="evidence" value="ECO:0007669"/>
    <property type="project" value="InterPro"/>
</dbReference>
<dbReference type="GO" id="GO:0005886">
    <property type="term" value="C:plasma membrane"/>
    <property type="evidence" value="ECO:0007669"/>
    <property type="project" value="UniProtKB-SubCell"/>
</dbReference>
<feature type="domain" description="Major facilitator superfamily (MFS) profile" evidence="8">
    <location>
        <begin position="18"/>
        <end position="430"/>
    </location>
</feature>
<evidence type="ECO:0000313" key="9">
    <source>
        <dbReference type="EMBL" id="MDF1612044.1"/>
    </source>
</evidence>
<dbReference type="InterPro" id="IPR036259">
    <property type="entry name" value="MFS_trans_sf"/>
</dbReference>
<dbReference type="PROSITE" id="PS01023">
    <property type="entry name" value="PTR2_2"/>
    <property type="match status" value="1"/>
</dbReference>
<dbReference type="PANTHER" id="PTHR23517">
    <property type="entry name" value="RESISTANCE PROTEIN MDTM, PUTATIVE-RELATED-RELATED"/>
    <property type="match status" value="1"/>
</dbReference>
<feature type="transmembrane region" description="Helical" evidence="7">
    <location>
        <begin position="110"/>
        <end position="130"/>
    </location>
</feature>
<gene>
    <name evidence="9" type="ORF">P0M35_07765</name>
</gene>
<dbReference type="SUPFAM" id="SSF103473">
    <property type="entry name" value="MFS general substrate transporter"/>
    <property type="match status" value="1"/>
</dbReference>
<dbReference type="InterPro" id="IPR050171">
    <property type="entry name" value="MFS_Transporters"/>
</dbReference>
<feature type="transmembrane region" description="Helical" evidence="7">
    <location>
        <begin position="150"/>
        <end position="170"/>
    </location>
</feature>
<feature type="transmembrane region" description="Helical" evidence="7">
    <location>
        <begin position="283"/>
        <end position="302"/>
    </location>
</feature>
<feature type="transmembrane region" description="Helical" evidence="7">
    <location>
        <begin position="88"/>
        <end position="104"/>
    </location>
</feature>
<feature type="transmembrane region" description="Helical" evidence="7">
    <location>
        <begin position="60"/>
        <end position="81"/>
    </location>
</feature>
<accession>A0AAE3P0B0</accession>
<comment type="subcellular location">
    <subcellularLocation>
        <location evidence="1">Cell membrane</location>
        <topology evidence="1">Multi-pass membrane protein</topology>
    </subcellularLocation>
</comment>
<dbReference type="Pfam" id="PF07690">
    <property type="entry name" value="MFS_1"/>
    <property type="match status" value="1"/>
</dbReference>
<evidence type="ECO:0000256" key="5">
    <source>
        <dbReference type="ARBA" id="ARBA00022989"/>
    </source>
</evidence>
<evidence type="ECO:0000256" key="2">
    <source>
        <dbReference type="ARBA" id="ARBA00022448"/>
    </source>
</evidence>
<feature type="transmembrane region" description="Helical" evidence="7">
    <location>
        <begin position="33"/>
        <end position="54"/>
    </location>
</feature>
<feature type="transmembrane region" description="Helical" evidence="7">
    <location>
        <begin position="176"/>
        <end position="197"/>
    </location>
</feature>
<protein>
    <submittedName>
        <fullName evidence="9">MFS transporter</fullName>
    </submittedName>
</protein>
<feature type="transmembrane region" description="Helical" evidence="7">
    <location>
        <begin position="218"/>
        <end position="239"/>
    </location>
</feature>
<evidence type="ECO:0000256" key="7">
    <source>
        <dbReference type="SAM" id="Phobius"/>
    </source>
</evidence>
<name>A0AAE3P0B0_9BACT</name>
<proteinExistence type="predicted"/>
<dbReference type="PANTHER" id="PTHR23517:SF2">
    <property type="entry name" value="MULTIDRUG RESISTANCE PROTEIN MDTH"/>
    <property type="match status" value="1"/>
</dbReference>
<keyword evidence="3" id="KW-1003">Cell membrane</keyword>
<dbReference type="EMBL" id="JARGDL010000009">
    <property type="protein sequence ID" value="MDF1612044.1"/>
    <property type="molecule type" value="Genomic_DNA"/>
</dbReference>
<keyword evidence="2" id="KW-0813">Transport</keyword>
<comment type="caution">
    <text evidence="9">The sequence shown here is derived from an EMBL/GenBank/DDBJ whole genome shotgun (WGS) entry which is preliminary data.</text>
</comment>
<keyword evidence="4 7" id="KW-0812">Transmembrane</keyword>
<dbReference type="Gene3D" id="1.20.1250.20">
    <property type="entry name" value="MFS general substrate transporter like domains"/>
    <property type="match status" value="2"/>
</dbReference>
<evidence type="ECO:0000313" key="10">
    <source>
        <dbReference type="Proteomes" id="UP001221302"/>
    </source>
</evidence>
<sequence>MEQKKSTWETILFYPKNFWTVIIMEFFERGSYYGVRSILSVYLVLSVTEGGLGFSKESVGVITSTFQPLLYLLPIVAGAIADRFGYRYTLIFSFIVMSIGYFLTSLVTSYALVFASLILMVLGAGTFKPIISGTIARVTDKTNSTLAFGIYYWTINLGAFLFPLILVPILKQYSYSYVFIMAAVGTGWLLLLNIFVYKEPQKPESTKSLPVVLKEALLVLKDFRFILMIVIYSGFWILYFQQFDSVLWYFKDYVDKTPINNAINSFLSIFISNPNWKFDVEHVTVINAGTIILLQIFVSKIVQNKKALPTMISGIALGTIGIAILAVSTHPFVFIAGIFIFSVGEMTAHPKFISYVGLIAPEDKKALYLGYSFLYGVLGSGIGGILGASLYVHFVDNLHNPTMLWLTFAFIGVLTIVGLLLFNKFLAPKNVDA</sequence>
<feature type="transmembrane region" description="Helical" evidence="7">
    <location>
        <begin position="314"/>
        <end position="341"/>
    </location>
</feature>
<dbReference type="InterPro" id="IPR018456">
    <property type="entry name" value="PTR2_symporter_CS"/>
</dbReference>
<dbReference type="RefSeq" id="WP_321535812.1">
    <property type="nucleotide sequence ID" value="NZ_JARGDL010000009.1"/>
</dbReference>
<organism evidence="9 10">
    <name type="scientific">Stygiobacter electus</name>
    <dbReference type="NCBI Taxonomy" id="3032292"/>
    <lineage>
        <taxon>Bacteria</taxon>
        <taxon>Pseudomonadati</taxon>
        <taxon>Ignavibacteriota</taxon>
        <taxon>Ignavibacteria</taxon>
        <taxon>Ignavibacteriales</taxon>
        <taxon>Melioribacteraceae</taxon>
        <taxon>Stygiobacter</taxon>
    </lineage>
</organism>
<evidence type="ECO:0000259" key="8">
    <source>
        <dbReference type="PROSITE" id="PS50850"/>
    </source>
</evidence>
<feature type="transmembrane region" description="Helical" evidence="7">
    <location>
        <begin position="404"/>
        <end position="422"/>
    </location>
</feature>
<dbReference type="GO" id="GO:0006857">
    <property type="term" value="P:oligopeptide transport"/>
    <property type="evidence" value="ECO:0007669"/>
    <property type="project" value="InterPro"/>
</dbReference>
<keyword evidence="10" id="KW-1185">Reference proteome</keyword>
<evidence type="ECO:0000256" key="3">
    <source>
        <dbReference type="ARBA" id="ARBA00022475"/>
    </source>
</evidence>
<reference evidence="9" key="1">
    <citation type="submission" date="2023-03" db="EMBL/GenBank/DDBJ databases">
        <title>Stygiobacter electus gen. nov., sp. nov., facultatively anaerobic thermotolerant bacterium of the class Ignavibacteria from a well of Yessentuki mineral water deposit.</title>
        <authorList>
            <person name="Podosokorskaya O.A."/>
            <person name="Elcheninov A.G."/>
            <person name="Petrova N.F."/>
            <person name="Zavarzina D.G."/>
            <person name="Kublanov I.V."/>
            <person name="Merkel A.Y."/>
        </authorList>
    </citation>
    <scope>NUCLEOTIDE SEQUENCE</scope>
    <source>
        <strain evidence="9">09-Me</strain>
    </source>
</reference>
<evidence type="ECO:0000256" key="6">
    <source>
        <dbReference type="ARBA" id="ARBA00023136"/>
    </source>
</evidence>
<keyword evidence="5 7" id="KW-1133">Transmembrane helix</keyword>
<keyword evidence="6 7" id="KW-0472">Membrane</keyword>
<dbReference type="InterPro" id="IPR011701">
    <property type="entry name" value="MFS"/>
</dbReference>
<feature type="transmembrane region" description="Helical" evidence="7">
    <location>
        <begin position="373"/>
        <end position="392"/>
    </location>
</feature>
<dbReference type="InterPro" id="IPR020846">
    <property type="entry name" value="MFS_dom"/>
</dbReference>